<protein>
    <submittedName>
        <fullName evidence="3">Universal stress protein</fullName>
    </submittedName>
</protein>
<organism evidence="3 4">
    <name type="scientific">Cupriavidus oxalaticus</name>
    <dbReference type="NCBI Taxonomy" id="96344"/>
    <lineage>
        <taxon>Bacteria</taxon>
        <taxon>Pseudomonadati</taxon>
        <taxon>Pseudomonadota</taxon>
        <taxon>Betaproteobacteria</taxon>
        <taxon>Burkholderiales</taxon>
        <taxon>Burkholderiaceae</taxon>
        <taxon>Cupriavidus</taxon>
    </lineage>
</organism>
<dbReference type="InterPro" id="IPR006016">
    <property type="entry name" value="UspA"/>
</dbReference>
<dbReference type="PANTHER" id="PTHR46268">
    <property type="entry name" value="STRESS RESPONSE PROTEIN NHAX"/>
    <property type="match status" value="1"/>
</dbReference>
<reference evidence="3 4" key="1">
    <citation type="submission" date="2019-03" db="EMBL/GenBank/DDBJ databases">
        <title>Efficiently degradation of phenoxyalkanoic acid herbicides by Cupriavidus oxalaticus strain X32.</title>
        <authorList>
            <person name="Sheng X."/>
        </authorList>
    </citation>
    <scope>NUCLEOTIDE SEQUENCE [LARGE SCALE GENOMIC DNA]</scope>
    <source>
        <strain evidence="3 4">X32</strain>
        <plasmid evidence="3 4">unnamed1</plasmid>
    </source>
</reference>
<dbReference type="OrthoDB" id="9792500at2"/>
<dbReference type="PRINTS" id="PR01438">
    <property type="entry name" value="UNVRSLSTRESS"/>
</dbReference>
<geneLocation type="plasmid" evidence="3">
    <name>unnamed1</name>
</geneLocation>
<name>A0A4P7LGJ3_9BURK</name>
<dbReference type="InterPro" id="IPR014729">
    <property type="entry name" value="Rossmann-like_a/b/a_fold"/>
</dbReference>
<proteinExistence type="inferred from homology"/>
<evidence type="ECO:0000313" key="3">
    <source>
        <dbReference type="EMBL" id="QBY55314.1"/>
    </source>
</evidence>
<dbReference type="Pfam" id="PF00582">
    <property type="entry name" value="Usp"/>
    <property type="match status" value="1"/>
</dbReference>
<comment type="similarity">
    <text evidence="1">Belongs to the universal stress protein A family.</text>
</comment>
<dbReference type="PANTHER" id="PTHR46268:SF6">
    <property type="entry name" value="UNIVERSAL STRESS PROTEIN UP12"/>
    <property type="match status" value="1"/>
</dbReference>
<dbReference type="Proteomes" id="UP000295294">
    <property type="component" value="Plasmid unnamed1"/>
</dbReference>
<feature type="domain" description="UspA" evidence="2">
    <location>
        <begin position="3"/>
        <end position="140"/>
    </location>
</feature>
<evidence type="ECO:0000259" key="2">
    <source>
        <dbReference type="Pfam" id="PF00582"/>
    </source>
</evidence>
<keyword evidence="3" id="KW-0614">Plasmid</keyword>
<sequence>MTVVVLPTDGSSFSAAAARRLLLPGLFERPLAVHMVHASPEIVGRPQAYFSKEQIDQWADEAAEEAFAAMRPLLQSADVIVTEHRRTGEPAEVIVELARACGADAIVMGTHGRGAFLAAVLGSVASRVVATATVPILLVPKKVESS</sequence>
<dbReference type="AlphaFoldDB" id="A0A4P7LGJ3"/>
<dbReference type="RefSeq" id="WP_133093152.1">
    <property type="nucleotide sequence ID" value="NZ_CP038636.1"/>
</dbReference>
<evidence type="ECO:0000313" key="4">
    <source>
        <dbReference type="Proteomes" id="UP000295294"/>
    </source>
</evidence>
<dbReference type="CDD" id="cd00293">
    <property type="entry name" value="USP-like"/>
    <property type="match status" value="1"/>
</dbReference>
<accession>A0A4P7LGJ3</accession>
<dbReference type="EMBL" id="CP038636">
    <property type="protein sequence ID" value="QBY55314.1"/>
    <property type="molecule type" value="Genomic_DNA"/>
</dbReference>
<dbReference type="SUPFAM" id="SSF52402">
    <property type="entry name" value="Adenine nucleotide alpha hydrolases-like"/>
    <property type="match status" value="1"/>
</dbReference>
<dbReference type="InterPro" id="IPR006015">
    <property type="entry name" value="Universal_stress_UspA"/>
</dbReference>
<dbReference type="KEGG" id="cox:E0W60_29970"/>
<gene>
    <name evidence="3" type="ORF">E0W60_29970</name>
</gene>
<dbReference type="Gene3D" id="3.40.50.620">
    <property type="entry name" value="HUPs"/>
    <property type="match status" value="1"/>
</dbReference>
<evidence type="ECO:0000256" key="1">
    <source>
        <dbReference type="ARBA" id="ARBA00008791"/>
    </source>
</evidence>